<comment type="caution">
    <text evidence="1">The sequence shown here is derived from an EMBL/GenBank/DDBJ whole genome shotgun (WGS) entry which is preliminary data.</text>
</comment>
<evidence type="ECO:0000313" key="2">
    <source>
        <dbReference type="Proteomes" id="UP001281147"/>
    </source>
</evidence>
<sequence length="191" mass="21655">MTMRNLLSILAIAAPVTLAQTLTPIDRFSIYEQMSLHQTYIDNDQTCANGHLYADLYWPEASFRVIDPNRDSTVTGHKEIRGNFDYAHSVFPLYMWFHSVGAFKINPAETGPDGELRANAFWQWRVDWKANASGVVSTGTYTDVFEKRGEDWKVLTRVSRDDPNWPLYLFAPYAANADDLFQSSCGDTSLG</sequence>
<dbReference type="Proteomes" id="UP001281147">
    <property type="component" value="Unassembled WGS sequence"/>
</dbReference>
<keyword evidence="2" id="KW-1185">Reference proteome</keyword>
<proteinExistence type="predicted"/>
<evidence type="ECO:0000313" key="1">
    <source>
        <dbReference type="EMBL" id="KAK3721127.1"/>
    </source>
</evidence>
<organism evidence="1 2">
    <name type="scientific">Vermiconidia calcicola</name>
    <dbReference type="NCBI Taxonomy" id="1690605"/>
    <lineage>
        <taxon>Eukaryota</taxon>
        <taxon>Fungi</taxon>
        <taxon>Dikarya</taxon>
        <taxon>Ascomycota</taxon>
        <taxon>Pezizomycotina</taxon>
        <taxon>Dothideomycetes</taxon>
        <taxon>Dothideomycetidae</taxon>
        <taxon>Mycosphaerellales</taxon>
        <taxon>Extremaceae</taxon>
        <taxon>Vermiconidia</taxon>
    </lineage>
</organism>
<reference evidence="1" key="1">
    <citation type="submission" date="2023-07" db="EMBL/GenBank/DDBJ databases">
        <title>Black Yeasts Isolated from many extreme environments.</title>
        <authorList>
            <person name="Coleine C."/>
            <person name="Stajich J.E."/>
            <person name="Selbmann L."/>
        </authorList>
    </citation>
    <scope>NUCLEOTIDE SEQUENCE</scope>
    <source>
        <strain evidence="1">CCFEE 5714</strain>
    </source>
</reference>
<gene>
    <name evidence="1" type="ORF">LTR37_003417</name>
</gene>
<protein>
    <submittedName>
        <fullName evidence="1">Uncharacterized protein</fullName>
    </submittedName>
</protein>
<name>A0ACC3NQ74_9PEZI</name>
<accession>A0ACC3NQ74</accession>
<dbReference type="EMBL" id="JAUTXU010000019">
    <property type="protein sequence ID" value="KAK3721127.1"/>
    <property type="molecule type" value="Genomic_DNA"/>
</dbReference>